<dbReference type="EMBL" id="MK500327">
    <property type="protein sequence ID" value="QBK85743.1"/>
    <property type="molecule type" value="Genomic_DNA"/>
</dbReference>
<protein>
    <recommendedName>
        <fullName evidence="3">Transmembrane protein</fullName>
    </recommendedName>
</protein>
<accession>A0A481YR47</accession>
<evidence type="ECO:0000256" key="1">
    <source>
        <dbReference type="SAM" id="Phobius"/>
    </source>
</evidence>
<proteinExistence type="predicted"/>
<gene>
    <name evidence="2" type="ORF">LCMAC101_03380</name>
</gene>
<evidence type="ECO:0008006" key="3">
    <source>
        <dbReference type="Google" id="ProtNLM"/>
    </source>
</evidence>
<organism evidence="2">
    <name type="scientific">Marseillevirus LCMAC101</name>
    <dbReference type="NCBI Taxonomy" id="2506602"/>
    <lineage>
        <taxon>Viruses</taxon>
        <taxon>Varidnaviria</taxon>
        <taxon>Bamfordvirae</taxon>
        <taxon>Nucleocytoviricota</taxon>
        <taxon>Megaviricetes</taxon>
        <taxon>Pimascovirales</taxon>
        <taxon>Pimascovirales incertae sedis</taxon>
        <taxon>Marseilleviridae</taxon>
    </lineage>
</organism>
<sequence length="93" mass="11034">MTFLYKILTKILLIFKQIMEEKNNQLKTILVIAIIAFLVYLIFTNVNKDEKYSERKCTDFCWRNQTCSYCVDEGKNKDENLVIYCYPDSPCAQ</sequence>
<feature type="transmembrane region" description="Helical" evidence="1">
    <location>
        <begin position="28"/>
        <end position="46"/>
    </location>
</feature>
<name>A0A481YR47_9VIRU</name>
<keyword evidence="1" id="KW-1133">Transmembrane helix</keyword>
<reference evidence="2" key="1">
    <citation type="journal article" date="2019" name="MBio">
        <title>Virus Genomes from Deep Sea Sediments Expand the Ocean Megavirome and Support Independent Origins of Viral Gigantism.</title>
        <authorList>
            <person name="Backstrom D."/>
            <person name="Yutin N."/>
            <person name="Jorgensen S.L."/>
            <person name="Dharamshi J."/>
            <person name="Homa F."/>
            <person name="Zaremba-Niedwiedzka K."/>
            <person name="Spang A."/>
            <person name="Wolf Y.I."/>
            <person name="Koonin E.V."/>
            <person name="Ettema T.J."/>
        </authorList>
    </citation>
    <scope>NUCLEOTIDE SEQUENCE</scope>
</reference>
<evidence type="ECO:0000313" key="2">
    <source>
        <dbReference type="EMBL" id="QBK85743.1"/>
    </source>
</evidence>
<keyword evidence="1" id="KW-0812">Transmembrane</keyword>
<keyword evidence="1" id="KW-0472">Membrane</keyword>